<evidence type="ECO:0000313" key="2">
    <source>
        <dbReference type="Proteomes" id="UP000184330"/>
    </source>
</evidence>
<organism evidence="1 2">
    <name type="scientific">Phialocephala subalpina</name>
    <dbReference type="NCBI Taxonomy" id="576137"/>
    <lineage>
        <taxon>Eukaryota</taxon>
        <taxon>Fungi</taxon>
        <taxon>Dikarya</taxon>
        <taxon>Ascomycota</taxon>
        <taxon>Pezizomycotina</taxon>
        <taxon>Leotiomycetes</taxon>
        <taxon>Helotiales</taxon>
        <taxon>Mollisiaceae</taxon>
        <taxon>Phialocephala</taxon>
        <taxon>Phialocephala fortinii species complex</taxon>
    </lineage>
</organism>
<protein>
    <submittedName>
        <fullName evidence="1">Uncharacterized protein</fullName>
    </submittedName>
</protein>
<evidence type="ECO:0000313" key="1">
    <source>
        <dbReference type="EMBL" id="CZR54106.1"/>
    </source>
</evidence>
<dbReference type="EMBL" id="FJOG01000004">
    <property type="protein sequence ID" value="CZR54106.1"/>
    <property type="molecule type" value="Genomic_DNA"/>
</dbReference>
<name>A0A1L7WMX1_9HELO</name>
<accession>A0A1L7WMX1</accession>
<dbReference type="AlphaFoldDB" id="A0A1L7WMX1"/>
<gene>
    <name evidence="1" type="ORF">PAC_03989</name>
</gene>
<proteinExistence type="predicted"/>
<dbReference type="Proteomes" id="UP000184330">
    <property type="component" value="Unassembled WGS sequence"/>
</dbReference>
<sequence>MGQQQVAENPMTSTTIDQGTCTFWCEENISHTENMFFNIKRRSSWHIPDDVEDTSRCFNAHIFYYKNLPDLTRVSTVQLLYMTFPKSASPEGKTRAKGISLSLWSNFFSIWAPSGFLAGIGGSGVAELPRTRPTLSKAPNNPDGCRSAAGAPFLQLVVG</sequence>
<reference evidence="1 2" key="1">
    <citation type="submission" date="2016-03" db="EMBL/GenBank/DDBJ databases">
        <authorList>
            <person name="Ploux O."/>
        </authorList>
    </citation>
    <scope>NUCLEOTIDE SEQUENCE [LARGE SCALE GENOMIC DNA]</scope>
    <source>
        <strain evidence="1 2">UAMH 11012</strain>
    </source>
</reference>
<keyword evidence="2" id="KW-1185">Reference proteome</keyword>